<keyword evidence="11" id="KW-1185">Reference proteome</keyword>
<proteinExistence type="inferred from homology"/>
<dbReference type="GO" id="GO:0020037">
    <property type="term" value="F:heme binding"/>
    <property type="evidence" value="ECO:0007669"/>
    <property type="project" value="InterPro"/>
</dbReference>
<dbReference type="PRINTS" id="PR00385">
    <property type="entry name" value="P450"/>
</dbReference>
<dbReference type="Proteomes" id="UP000306050">
    <property type="component" value="Chromosome SGRAM_16"/>
</dbReference>
<name>A0A4U7KWA5_9BASI</name>
<evidence type="ECO:0000256" key="7">
    <source>
        <dbReference type="PIRSR" id="PIRSR602401-1"/>
    </source>
</evidence>
<comment type="similarity">
    <text evidence="2 8">Belongs to the cytochrome P450 family.</text>
</comment>
<evidence type="ECO:0000256" key="2">
    <source>
        <dbReference type="ARBA" id="ARBA00010617"/>
    </source>
</evidence>
<evidence type="ECO:0000256" key="9">
    <source>
        <dbReference type="SAM" id="Phobius"/>
    </source>
</evidence>
<keyword evidence="9" id="KW-0472">Membrane</keyword>
<dbReference type="AlphaFoldDB" id="A0A4U7KWA5"/>
<keyword evidence="7 8" id="KW-0349">Heme</keyword>
<feature type="binding site" description="axial binding residue" evidence="7">
    <location>
        <position position="499"/>
    </location>
    <ligand>
        <name>heme</name>
        <dbReference type="ChEBI" id="CHEBI:30413"/>
    </ligand>
    <ligandPart>
        <name>Fe</name>
        <dbReference type="ChEBI" id="CHEBI:18248"/>
    </ligandPart>
</feature>
<dbReference type="InterPro" id="IPR017972">
    <property type="entry name" value="Cyt_P450_CS"/>
</dbReference>
<keyword evidence="4 8" id="KW-0560">Oxidoreductase</keyword>
<dbReference type="KEGG" id="sgra:EX895_002799"/>
<dbReference type="PANTHER" id="PTHR24305">
    <property type="entry name" value="CYTOCHROME P450"/>
    <property type="match status" value="1"/>
</dbReference>
<dbReference type="FunFam" id="1.10.630.10:FF:000129">
    <property type="entry name" value="Benzoate 4-monooxygenase cytochrome P450"/>
    <property type="match status" value="1"/>
</dbReference>
<dbReference type="GeneID" id="40725694"/>
<dbReference type="PRINTS" id="PR00463">
    <property type="entry name" value="EP450I"/>
</dbReference>
<dbReference type="CDD" id="cd11061">
    <property type="entry name" value="CYP67-like"/>
    <property type="match status" value="1"/>
</dbReference>
<feature type="transmembrane region" description="Helical" evidence="9">
    <location>
        <begin position="68"/>
        <end position="86"/>
    </location>
</feature>
<dbReference type="GO" id="GO:0004497">
    <property type="term" value="F:monooxygenase activity"/>
    <property type="evidence" value="ECO:0007669"/>
    <property type="project" value="UniProtKB-KW"/>
</dbReference>
<dbReference type="SUPFAM" id="SSF48264">
    <property type="entry name" value="Cytochrome P450"/>
    <property type="match status" value="1"/>
</dbReference>
<keyword evidence="9" id="KW-0812">Transmembrane</keyword>
<evidence type="ECO:0000256" key="5">
    <source>
        <dbReference type="ARBA" id="ARBA00023004"/>
    </source>
</evidence>
<evidence type="ECO:0008006" key="12">
    <source>
        <dbReference type="Google" id="ProtNLM"/>
    </source>
</evidence>
<sequence length="561" mass="62943">MLGLAPRFVWLGILSVASHHLVFRRIELWPFQLALLTFVLFSIDVCLRVHVEGISAFLDALKPAYLDLTVYTLGVLASIGAYRLLFHRLRHCPGPKWWALSKFAFISVDRKGLRARTVEAAHQKYGDVVRTGPRELSINAPSAIVPIMGAKSSFWRGPWYAASAGSRSPHVPRNLHALLNESDHAARRKVWEVAFSAKALKSYEPILIEVLEIMIDQLEGRARRKETINIDDYSSFYAFDVMSQAGFGADFGLLHHGQLTPMIQAFQALMTFMQLVGNLPYLVEILGLLPNPMAEFDKYMNQVVVERKARKEAKPDIMGQLLHDVSETATSRTSKRKDAEAVSDARLIVGAGSDTSSTTLGIATFFLMESPQILADLRQELLDVFGDDPSLLTNVARMDDKTCPLLNAVINESLRIFPPVPGGLQRESRSPAIVEVNGSKIVIPADTVVTLPIWSIQRDARNFSPEPLKFRPERWLRPDKEVRFNKAAFIPFSLGKTWCVGKALAYMELRLVLANLVRRFDFVPADKYDAQKFQDGLVDAFVVLRNHKLPVHVRIRDHAGP</sequence>
<dbReference type="Gene3D" id="1.10.630.10">
    <property type="entry name" value="Cytochrome P450"/>
    <property type="match status" value="1"/>
</dbReference>
<dbReference type="EMBL" id="SRRM01000009">
    <property type="protein sequence ID" value="TKY88447.1"/>
    <property type="molecule type" value="Genomic_DNA"/>
</dbReference>
<evidence type="ECO:0000313" key="11">
    <source>
        <dbReference type="Proteomes" id="UP000306050"/>
    </source>
</evidence>
<keyword evidence="6 8" id="KW-0503">Monooxygenase</keyword>
<evidence type="ECO:0000313" key="10">
    <source>
        <dbReference type="EMBL" id="TKY88447.1"/>
    </source>
</evidence>
<dbReference type="GO" id="GO:0005506">
    <property type="term" value="F:iron ion binding"/>
    <property type="evidence" value="ECO:0007669"/>
    <property type="project" value="InterPro"/>
</dbReference>
<comment type="cofactor">
    <cofactor evidence="1 7">
        <name>heme</name>
        <dbReference type="ChEBI" id="CHEBI:30413"/>
    </cofactor>
</comment>
<organism evidence="10 11">
    <name type="scientific">Sporisorium graminicola</name>
    <dbReference type="NCBI Taxonomy" id="280036"/>
    <lineage>
        <taxon>Eukaryota</taxon>
        <taxon>Fungi</taxon>
        <taxon>Dikarya</taxon>
        <taxon>Basidiomycota</taxon>
        <taxon>Ustilaginomycotina</taxon>
        <taxon>Ustilaginomycetes</taxon>
        <taxon>Ustilaginales</taxon>
        <taxon>Ustilaginaceae</taxon>
        <taxon>Sporisorium</taxon>
    </lineage>
</organism>
<dbReference type="GO" id="GO:0016705">
    <property type="term" value="F:oxidoreductase activity, acting on paired donors, with incorporation or reduction of molecular oxygen"/>
    <property type="evidence" value="ECO:0007669"/>
    <property type="project" value="InterPro"/>
</dbReference>
<dbReference type="PANTHER" id="PTHR24305:SF187">
    <property type="entry name" value="P450, PUTATIVE (EUROFUNG)-RELATED"/>
    <property type="match status" value="1"/>
</dbReference>
<keyword evidence="3 7" id="KW-0479">Metal-binding</keyword>
<dbReference type="InterPro" id="IPR002401">
    <property type="entry name" value="Cyt_P450_E_grp-I"/>
</dbReference>
<comment type="caution">
    <text evidence="10">The sequence shown here is derived from an EMBL/GenBank/DDBJ whole genome shotgun (WGS) entry which is preliminary data.</text>
</comment>
<dbReference type="RefSeq" id="XP_029740432.1">
    <property type="nucleotide sequence ID" value="XM_029883397.1"/>
</dbReference>
<evidence type="ECO:0000256" key="1">
    <source>
        <dbReference type="ARBA" id="ARBA00001971"/>
    </source>
</evidence>
<keyword evidence="5 7" id="KW-0408">Iron</keyword>
<accession>A0A4U7KWA5</accession>
<reference evidence="10 11" key="1">
    <citation type="submission" date="2019-05" db="EMBL/GenBank/DDBJ databases">
        <title>Sporisorium graminicola CBS 10092 draft sequencing and annotation.</title>
        <authorList>
            <person name="Solano-Gonzalez S."/>
            <person name="Caddick M.X."/>
            <person name="Darby A."/>
        </authorList>
    </citation>
    <scope>NUCLEOTIDE SEQUENCE [LARGE SCALE GENOMIC DNA]</scope>
    <source>
        <strain evidence="10 11">CBS 10092</strain>
    </source>
</reference>
<evidence type="ECO:0000256" key="3">
    <source>
        <dbReference type="ARBA" id="ARBA00022723"/>
    </source>
</evidence>
<evidence type="ECO:0000256" key="8">
    <source>
        <dbReference type="RuleBase" id="RU000461"/>
    </source>
</evidence>
<evidence type="ECO:0000256" key="4">
    <source>
        <dbReference type="ARBA" id="ARBA00023002"/>
    </source>
</evidence>
<dbReference type="Pfam" id="PF00067">
    <property type="entry name" value="p450"/>
    <property type="match status" value="1"/>
</dbReference>
<dbReference type="InterPro" id="IPR001128">
    <property type="entry name" value="Cyt_P450"/>
</dbReference>
<dbReference type="OrthoDB" id="6692864at2759"/>
<dbReference type="InterPro" id="IPR036396">
    <property type="entry name" value="Cyt_P450_sf"/>
</dbReference>
<keyword evidence="9" id="KW-1133">Transmembrane helix</keyword>
<feature type="transmembrane region" description="Helical" evidence="9">
    <location>
        <begin position="28"/>
        <end position="47"/>
    </location>
</feature>
<dbReference type="PROSITE" id="PS00086">
    <property type="entry name" value="CYTOCHROME_P450"/>
    <property type="match status" value="1"/>
</dbReference>
<gene>
    <name evidence="10" type="ORF">EX895_002799</name>
</gene>
<protein>
    <recommendedName>
        <fullName evidence="12">Cytochrome P450</fullName>
    </recommendedName>
</protein>
<dbReference type="InterPro" id="IPR050121">
    <property type="entry name" value="Cytochrome_P450_monoxygenase"/>
</dbReference>
<evidence type="ECO:0000256" key="6">
    <source>
        <dbReference type="ARBA" id="ARBA00023033"/>
    </source>
</evidence>